<dbReference type="AlphaFoldDB" id="A0A3Q9BRR6"/>
<keyword evidence="3" id="KW-1185">Reference proteome</keyword>
<dbReference type="Proteomes" id="UP000275663">
    <property type="component" value="Chromosome"/>
</dbReference>
<evidence type="ECO:0000313" key="2">
    <source>
        <dbReference type="EMBL" id="AZP12199.1"/>
    </source>
</evidence>
<dbReference type="GO" id="GO:0043448">
    <property type="term" value="P:alkane catabolic process"/>
    <property type="evidence" value="ECO:0007669"/>
    <property type="project" value="TreeGrafter"/>
</dbReference>
<dbReference type="OrthoDB" id="9800666at2"/>
<name>A0A3Q9BRR6_9BURK</name>
<feature type="chain" id="PRO_5018522632" description="ATP-binding protein" evidence="1">
    <location>
        <begin position="23"/>
        <end position="124"/>
    </location>
</feature>
<dbReference type="EMBL" id="CP034464">
    <property type="protein sequence ID" value="AZP12199.1"/>
    <property type="molecule type" value="Genomic_DNA"/>
</dbReference>
<organism evidence="2 3">
    <name type="scientific">Undibacterium parvum</name>
    <dbReference type="NCBI Taxonomy" id="401471"/>
    <lineage>
        <taxon>Bacteria</taxon>
        <taxon>Pseudomonadati</taxon>
        <taxon>Pseudomonadota</taxon>
        <taxon>Betaproteobacteria</taxon>
        <taxon>Burkholderiales</taxon>
        <taxon>Oxalobacteraceae</taxon>
        <taxon>Undibacterium</taxon>
    </lineage>
</organism>
<dbReference type="Pfam" id="PF03640">
    <property type="entry name" value="Lipoprotein_15"/>
    <property type="match status" value="2"/>
</dbReference>
<protein>
    <recommendedName>
        <fullName evidence="4">ATP-binding protein</fullName>
    </recommendedName>
</protein>
<evidence type="ECO:0008006" key="4">
    <source>
        <dbReference type="Google" id="ProtNLM"/>
    </source>
</evidence>
<evidence type="ECO:0000313" key="3">
    <source>
        <dbReference type="Proteomes" id="UP000275663"/>
    </source>
</evidence>
<evidence type="ECO:0000256" key="1">
    <source>
        <dbReference type="SAM" id="SignalP"/>
    </source>
</evidence>
<keyword evidence="1" id="KW-0732">Signal</keyword>
<dbReference type="PANTHER" id="PTHR39335:SF1">
    <property type="entry name" value="BLL4220 PROTEIN"/>
    <property type="match status" value="1"/>
</dbReference>
<feature type="signal peptide" evidence="1">
    <location>
        <begin position="1"/>
        <end position="22"/>
    </location>
</feature>
<dbReference type="InterPro" id="IPR005297">
    <property type="entry name" value="Lipoprotein_repeat"/>
</dbReference>
<dbReference type="PANTHER" id="PTHR39335">
    <property type="entry name" value="BLL4220 PROTEIN"/>
    <property type="match status" value="1"/>
</dbReference>
<dbReference type="RefSeq" id="WP_126127581.1">
    <property type="nucleotide sequence ID" value="NZ_CP034464.1"/>
</dbReference>
<reference evidence="2 3" key="1">
    <citation type="journal article" date="2011" name="Int. J. Syst. Evol. Microbiol.">
        <title>Description of Undibacterium oligocarboniphilum sp. nov., isolated from purified water, and Undibacterium pigrum strain CCUG 49012 as the type strain of Undibacterium parvum sp. nov., and emended descriptions of the genus Undibacterium and the species Undibacterium pigrum.</title>
        <authorList>
            <person name="Eder W."/>
            <person name="Wanner G."/>
            <person name="Ludwig W."/>
            <person name="Busse H.J."/>
            <person name="Ziemke-Kageler F."/>
            <person name="Lang E."/>
        </authorList>
    </citation>
    <scope>NUCLEOTIDE SEQUENCE [LARGE SCALE GENOMIC DNA]</scope>
    <source>
        <strain evidence="2 3">DSM 23061</strain>
    </source>
</reference>
<dbReference type="KEGG" id="upv:EJN92_09415"/>
<proteinExistence type="predicted"/>
<gene>
    <name evidence="2" type="ORF">EJN92_09415</name>
</gene>
<sequence length="124" mass="13129">MKTAKMVIAALAISLFSSAATADAGAPKVQDGILVSDSGMSLYHFDKDMAGNGKSHCNGPCLALWPALPAPTTLPAGKYSVVIRDDGSKQLAYDGKPLYLYAADKQAGERNGDNFKSVWHLVKE</sequence>
<accession>A0A3Q9BRR6</accession>